<dbReference type="PANTHER" id="PTHR34669">
    <property type="entry name" value="THIOREDOXIN-LIKE FOLD DOMAIN-CONTAINING PROTEIN MRL7L, CHLOROPLASTIC"/>
    <property type="match status" value="1"/>
</dbReference>
<organism evidence="2 3">
    <name type="scientific">Ceratopteris richardii</name>
    <name type="common">Triangle waterfern</name>
    <dbReference type="NCBI Taxonomy" id="49495"/>
    <lineage>
        <taxon>Eukaryota</taxon>
        <taxon>Viridiplantae</taxon>
        <taxon>Streptophyta</taxon>
        <taxon>Embryophyta</taxon>
        <taxon>Tracheophyta</taxon>
        <taxon>Polypodiopsida</taxon>
        <taxon>Polypodiidae</taxon>
        <taxon>Polypodiales</taxon>
        <taxon>Pteridineae</taxon>
        <taxon>Pteridaceae</taxon>
        <taxon>Parkerioideae</taxon>
        <taxon>Ceratopteris</taxon>
    </lineage>
</organism>
<keyword evidence="3" id="KW-1185">Reference proteome</keyword>
<dbReference type="CDD" id="cd02947">
    <property type="entry name" value="TRX_family"/>
    <property type="match status" value="1"/>
</dbReference>
<feature type="region of interest" description="Disordered" evidence="1">
    <location>
        <begin position="181"/>
        <end position="200"/>
    </location>
</feature>
<feature type="compositionally biased region" description="Polar residues" evidence="1">
    <location>
        <begin position="136"/>
        <end position="149"/>
    </location>
</feature>
<dbReference type="OrthoDB" id="1920727at2759"/>
<dbReference type="GO" id="GO:0009658">
    <property type="term" value="P:chloroplast organization"/>
    <property type="evidence" value="ECO:0007669"/>
    <property type="project" value="InterPro"/>
</dbReference>
<dbReference type="InterPro" id="IPR044701">
    <property type="entry name" value="MRL7/MRL7L"/>
</dbReference>
<reference evidence="2" key="1">
    <citation type="submission" date="2021-08" db="EMBL/GenBank/DDBJ databases">
        <title>WGS assembly of Ceratopteris richardii.</title>
        <authorList>
            <person name="Marchant D.B."/>
            <person name="Chen G."/>
            <person name="Jenkins J."/>
            <person name="Shu S."/>
            <person name="Leebens-Mack J."/>
            <person name="Grimwood J."/>
            <person name="Schmutz J."/>
            <person name="Soltis P."/>
            <person name="Soltis D."/>
            <person name="Chen Z.-H."/>
        </authorList>
    </citation>
    <scope>NUCLEOTIDE SEQUENCE</scope>
    <source>
        <strain evidence="2">Whitten #5841</strain>
        <tissue evidence="2">Leaf</tissue>
    </source>
</reference>
<name>A0A8T2QYS2_CERRI</name>
<dbReference type="SUPFAM" id="SSF52833">
    <property type="entry name" value="Thioredoxin-like"/>
    <property type="match status" value="1"/>
</dbReference>
<feature type="compositionally biased region" description="Acidic residues" evidence="1">
    <location>
        <begin position="183"/>
        <end position="200"/>
    </location>
</feature>
<gene>
    <name evidence="2" type="ORF">KP509_31G033000</name>
</gene>
<dbReference type="GO" id="GO:0006355">
    <property type="term" value="P:regulation of DNA-templated transcription"/>
    <property type="evidence" value="ECO:0007669"/>
    <property type="project" value="InterPro"/>
</dbReference>
<dbReference type="EMBL" id="CM035436">
    <property type="protein sequence ID" value="KAH7288591.1"/>
    <property type="molecule type" value="Genomic_DNA"/>
</dbReference>
<evidence type="ECO:0000313" key="2">
    <source>
        <dbReference type="EMBL" id="KAH7288591.1"/>
    </source>
</evidence>
<feature type="region of interest" description="Disordered" evidence="1">
    <location>
        <begin position="36"/>
        <end position="124"/>
    </location>
</feature>
<evidence type="ECO:0000256" key="1">
    <source>
        <dbReference type="SAM" id="MobiDB-lite"/>
    </source>
</evidence>
<comment type="caution">
    <text evidence="2">The sequence shown here is derived from an EMBL/GenBank/DDBJ whole genome shotgun (WGS) entry which is preliminary data.</text>
</comment>
<protein>
    <submittedName>
        <fullName evidence="2">Uncharacterized protein</fullName>
    </submittedName>
</protein>
<feature type="region of interest" description="Disordered" evidence="1">
    <location>
        <begin position="131"/>
        <end position="150"/>
    </location>
</feature>
<accession>A0A8T2QYS2</accession>
<dbReference type="GO" id="GO:0009570">
    <property type="term" value="C:chloroplast stroma"/>
    <property type="evidence" value="ECO:0007669"/>
    <property type="project" value="TreeGrafter"/>
</dbReference>
<dbReference type="InterPro" id="IPR036249">
    <property type="entry name" value="Thioredoxin-like_sf"/>
</dbReference>
<dbReference type="Gene3D" id="3.40.30.10">
    <property type="entry name" value="Glutaredoxin"/>
    <property type="match status" value="1"/>
</dbReference>
<dbReference type="PANTHER" id="PTHR34669:SF1">
    <property type="entry name" value="THIOREDOXIN-LIKE FOLD DOMAIN-CONTAINING PROTEIN MRL7L, CHLOROPLASTIC"/>
    <property type="match status" value="1"/>
</dbReference>
<dbReference type="Proteomes" id="UP000825935">
    <property type="component" value="Chromosome 31"/>
</dbReference>
<evidence type="ECO:0000313" key="3">
    <source>
        <dbReference type="Proteomes" id="UP000825935"/>
    </source>
</evidence>
<sequence>MANVVQFGTSFNPLTLYRPPRRQTTFCELKATIVSNNSESNEHDDQELFQSTRRSRRRRTTKSLGLENSEPKIPRSAEVSPSEFPYMNVREGDERPVSSSESSTSSYNTPKFDGGTLRSGTNKEGFVSNVEGLEMTSVQDRATSNPTSELSERDIFNMENSNKARQWIQDMINADLERRYKSDDDDSDEQDPLFIEEDDPNWLDEPDDGWGFKVSDLFKEDFRVTNRRKYDKDDDDDVQDIPNTDWDFQPQNFSALDVDSMSWTQTVLHDPSPLVALIYERYGKRGRECYHVLRELEDAANRMWKSHVLPPRLIKVNASFEEDLVAAMGIEEFPTLIFVKGGKLIHYQSGYLTSDDLLRIISYFYHGAARPACLKKVPLGKKAVKI</sequence>
<proteinExistence type="predicted"/>
<dbReference type="AlphaFoldDB" id="A0A8T2QYS2"/>